<dbReference type="PANTHER" id="PTHR21706:SF15">
    <property type="entry name" value="TRANSMEMBRANE PROTEIN 65"/>
    <property type="match status" value="1"/>
</dbReference>
<keyword evidence="2 6" id="KW-0812">Transmembrane</keyword>
<evidence type="ECO:0000313" key="8">
    <source>
        <dbReference type="Ensembl" id="ENSSLUP00000012986.1"/>
    </source>
</evidence>
<dbReference type="InterPro" id="IPR019537">
    <property type="entry name" value="TMEM65"/>
</dbReference>
<feature type="compositionally biased region" description="Basic and acidic residues" evidence="5">
    <location>
        <begin position="237"/>
        <end position="249"/>
    </location>
</feature>
<evidence type="ECO:0000256" key="6">
    <source>
        <dbReference type="SAM" id="Phobius"/>
    </source>
</evidence>
<gene>
    <name evidence="8" type="primary">LOC116049223</name>
</gene>
<sequence length="261" mass="28642">FSRFLRLVLRPALSLRAGAALATAGRNHQTPAIARFASEPPLSILVQRCNMGTHPLNELVEPLDSPRGAKEFIYTLHPSERTCLLRELHKFESIAIAQGQLEVAPPTAAELRYVLLHNAIPFVGFGFLDNCIMIVAGTHIELSIGVVLGISTMAVVTHIHSVSSFFCLSLPLFRLAGYVEALAYRLGMQIPDLSPKQADMWQTRVSSHAGKAIGVAIGCILGMFPLFFFKDDDEKKKKKEGQMEAKEKTQPPPAPTENSKN</sequence>
<keyword evidence="7" id="KW-0732">Signal</keyword>
<name>A0A8C9XRD4_SANLU</name>
<feature type="chain" id="PRO_5034321379" evidence="7">
    <location>
        <begin position="21"/>
        <end position="261"/>
    </location>
</feature>
<proteinExistence type="predicted"/>
<dbReference type="Pfam" id="PF10507">
    <property type="entry name" value="TMEM65"/>
    <property type="match status" value="1"/>
</dbReference>
<dbReference type="GO" id="GO:1903779">
    <property type="term" value="P:regulation of cardiac conduction"/>
    <property type="evidence" value="ECO:0007669"/>
    <property type="project" value="TreeGrafter"/>
</dbReference>
<evidence type="ECO:0000256" key="1">
    <source>
        <dbReference type="ARBA" id="ARBA00004141"/>
    </source>
</evidence>
<organism evidence="8 9">
    <name type="scientific">Sander lucioperca</name>
    <name type="common">Pike-perch</name>
    <name type="synonym">Perca lucioperca</name>
    <dbReference type="NCBI Taxonomy" id="283035"/>
    <lineage>
        <taxon>Eukaryota</taxon>
        <taxon>Metazoa</taxon>
        <taxon>Chordata</taxon>
        <taxon>Craniata</taxon>
        <taxon>Vertebrata</taxon>
        <taxon>Euteleostomi</taxon>
        <taxon>Actinopterygii</taxon>
        <taxon>Neopterygii</taxon>
        <taxon>Teleostei</taxon>
        <taxon>Neoteleostei</taxon>
        <taxon>Acanthomorphata</taxon>
        <taxon>Eupercaria</taxon>
        <taxon>Perciformes</taxon>
        <taxon>Percoidei</taxon>
        <taxon>Percidae</taxon>
        <taxon>Luciopercinae</taxon>
        <taxon>Sander</taxon>
    </lineage>
</organism>
<keyword evidence="4 6" id="KW-0472">Membrane</keyword>
<dbReference type="PANTHER" id="PTHR21706">
    <property type="entry name" value="TRANSMEMBRANE PROTEIN 65"/>
    <property type="match status" value="1"/>
</dbReference>
<evidence type="ECO:0000256" key="4">
    <source>
        <dbReference type="ARBA" id="ARBA00023136"/>
    </source>
</evidence>
<evidence type="ECO:0000256" key="7">
    <source>
        <dbReference type="SAM" id="SignalP"/>
    </source>
</evidence>
<dbReference type="Proteomes" id="UP000694568">
    <property type="component" value="Unplaced"/>
</dbReference>
<accession>A0A8C9XRD4</accession>
<dbReference type="GeneTree" id="ENSGT00390000017802"/>
<keyword evidence="9" id="KW-1185">Reference proteome</keyword>
<dbReference type="GO" id="GO:0003231">
    <property type="term" value="P:cardiac ventricle development"/>
    <property type="evidence" value="ECO:0007669"/>
    <property type="project" value="TreeGrafter"/>
</dbReference>
<dbReference type="GO" id="GO:0016020">
    <property type="term" value="C:membrane"/>
    <property type="evidence" value="ECO:0007669"/>
    <property type="project" value="UniProtKB-SubCell"/>
</dbReference>
<dbReference type="Ensembl" id="ENSSLUT00000013424.1">
    <property type="protein sequence ID" value="ENSSLUP00000012986.1"/>
    <property type="gene ID" value="ENSSLUG00000006146.1"/>
</dbReference>
<reference evidence="8" key="2">
    <citation type="submission" date="2025-09" db="UniProtKB">
        <authorList>
            <consortium name="Ensembl"/>
        </authorList>
    </citation>
    <scope>IDENTIFICATION</scope>
</reference>
<dbReference type="GO" id="GO:0005739">
    <property type="term" value="C:mitochondrion"/>
    <property type="evidence" value="ECO:0007669"/>
    <property type="project" value="TreeGrafter"/>
</dbReference>
<evidence type="ECO:0000313" key="9">
    <source>
        <dbReference type="Proteomes" id="UP000694568"/>
    </source>
</evidence>
<evidence type="ECO:0000256" key="3">
    <source>
        <dbReference type="ARBA" id="ARBA00022989"/>
    </source>
</evidence>
<reference evidence="8" key="1">
    <citation type="submission" date="2025-08" db="UniProtKB">
        <authorList>
            <consortium name="Ensembl"/>
        </authorList>
    </citation>
    <scope>IDENTIFICATION</scope>
</reference>
<feature type="signal peptide" evidence="7">
    <location>
        <begin position="1"/>
        <end position="20"/>
    </location>
</feature>
<evidence type="ECO:0000256" key="5">
    <source>
        <dbReference type="SAM" id="MobiDB-lite"/>
    </source>
</evidence>
<feature type="region of interest" description="Disordered" evidence="5">
    <location>
        <begin position="237"/>
        <end position="261"/>
    </location>
</feature>
<protein>
    <submittedName>
        <fullName evidence="8">Transmembrane protein 65</fullName>
    </submittedName>
</protein>
<dbReference type="AlphaFoldDB" id="A0A8C9XRD4"/>
<evidence type="ECO:0000256" key="2">
    <source>
        <dbReference type="ARBA" id="ARBA00022692"/>
    </source>
</evidence>
<feature type="transmembrane region" description="Helical" evidence="6">
    <location>
        <begin position="212"/>
        <end position="229"/>
    </location>
</feature>
<comment type="subcellular location">
    <subcellularLocation>
        <location evidence="1">Membrane</location>
        <topology evidence="1">Multi-pass membrane protein</topology>
    </subcellularLocation>
</comment>
<keyword evidence="3 6" id="KW-1133">Transmembrane helix</keyword>